<feature type="domain" description="YqcC-like" evidence="1">
    <location>
        <begin position="7"/>
        <end position="102"/>
    </location>
</feature>
<dbReference type="GeneID" id="40414994"/>
<gene>
    <name evidence="2" type="ORF">SAMN03084138_04288</name>
</gene>
<dbReference type="EMBL" id="FOWR01000047">
    <property type="protein sequence ID" value="SFQ18249.1"/>
    <property type="molecule type" value="Genomic_DNA"/>
</dbReference>
<dbReference type="Gene3D" id="1.20.1440.40">
    <property type="entry name" value="YqcC-like"/>
    <property type="match status" value="1"/>
</dbReference>
<dbReference type="InterPro" id="IPR023376">
    <property type="entry name" value="YqcC-like_dom"/>
</dbReference>
<dbReference type="PANTHER" id="PTHR39586:SF1">
    <property type="entry name" value="CYTOPLASMIC PROTEIN"/>
    <property type="match status" value="1"/>
</dbReference>
<proteinExistence type="predicted"/>
<dbReference type="PANTHER" id="PTHR39586">
    <property type="entry name" value="CYTOPLASMIC PROTEIN-RELATED"/>
    <property type="match status" value="1"/>
</dbReference>
<evidence type="ECO:0000313" key="3">
    <source>
        <dbReference type="Proteomes" id="UP000182692"/>
    </source>
</evidence>
<accession>A0A1I5WF95</accession>
<dbReference type="AlphaFoldDB" id="A0A1I5WF95"/>
<dbReference type="PIRSF" id="PIRSF006257">
    <property type="entry name" value="UCP006257"/>
    <property type="match status" value="1"/>
</dbReference>
<name>A0A1I5WF95_9GAMM</name>
<evidence type="ECO:0000313" key="2">
    <source>
        <dbReference type="EMBL" id="SFQ18249.1"/>
    </source>
</evidence>
<dbReference type="OrthoDB" id="8794567at2"/>
<dbReference type="Proteomes" id="UP000182692">
    <property type="component" value="Unassembled WGS sequence"/>
</dbReference>
<sequence>MSKHQDVKVLLVSLQQELEHHGHWQRVPPSDEALSSVEPFSVDVLTCAEWLQWVFIPKMHHLVDHDLPLPSAFSISPYVEEALKGAHGHETIVRVTKDIDALFQPSSQ</sequence>
<dbReference type="SUPFAM" id="SSF158452">
    <property type="entry name" value="YqcC-like"/>
    <property type="match status" value="1"/>
</dbReference>
<dbReference type="InterPro" id="IPR036814">
    <property type="entry name" value="YqcC-like_sf"/>
</dbReference>
<organism evidence="2 3">
    <name type="scientific">Enterovibrio norvegicus DSM 15893</name>
    <dbReference type="NCBI Taxonomy" id="1121869"/>
    <lineage>
        <taxon>Bacteria</taxon>
        <taxon>Pseudomonadati</taxon>
        <taxon>Pseudomonadota</taxon>
        <taxon>Gammaproteobacteria</taxon>
        <taxon>Vibrionales</taxon>
        <taxon>Vibrionaceae</taxon>
        <taxon>Enterovibrio</taxon>
    </lineage>
</organism>
<reference evidence="2 3" key="1">
    <citation type="submission" date="2016-10" db="EMBL/GenBank/DDBJ databases">
        <authorList>
            <person name="de Groot N.N."/>
        </authorList>
    </citation>
    <scope>NUCLEOTIDE SEQUENCE [LARGE SCALE GENOMIC DNA]</scope>
    <source>
        <strain evidence="2 3">DSM 15893</strain>
    </source>
</reference>
<evidence type="ECO:0000259" key="1">
    <source>
        <dbReference type="Pfam" id="PF04287"/>
    </source>
</evidence>
<protein>
    <submittedName>
        <fullName evidence="2">Uncharacterized conserved protein YqcC, DUF446 family</fullName>
    </submittedName>
</protein>
<dbReference type="InterPro" id="IPR007384">
    <property type="entry name" value="UCP006257"/>
</dbReference>
<dbReference type="GO" id="GO:0044010">
    <property type="term" value="P:single-species biofilm formation"/>
    <property type="evidence" value="ECO:0007669"/>
    <property type="project" value="TreeGrafter"/>
</dbReference>
<dbReference type="STRING" id="1121869.SAMN03084138_04288"/>
<dbReference type="Pfam" id="PF04287">
    <property type="entry name" value="DUF446"/>
    <property type="match status" value="1"/>
</dbReference>
<dbReference type="RefSeq" id="WP_017017479.1">
    <property type="nucleotide sequence ID" value="NZ_FOWR01000047.1"/>
</dbReference>